<dbReference type="AlphaFoldDB" id="A0A2M8L8Q5"/>
<protein>
    <submittedName>
        <fullName evidence="2">Glycosyl transferase</fullName>
    </submittedName>
</protein>
<dbReference type="GO" id="GO:0016740">
    <property type="term" value="F:transferase activity"/>
    <property type="evidence" value="ECO:0007669"/>
    <property type="project" value="UniProtKB-KW"/>
</dbReference>
<dbReference type="Proteomes" id="UP000230603">
    <property type="component" value="Unassembled WGS sequence"/>
</dbReference>
<dbReference type="InterPro" id="IPR050256">
    <property type="entry name" value="Glycosyltransferase_2"/>
</dbReference>
<name>A0A2M8L8Q5_9BACT</name>
<evidence type="ECO:0000259" key="1">
    <source>
        <dbReference type="Pfam" id="PF00535"/>
    </source>
</evidence>
<dbReference type="InterPro" id="IPR029044">
    <property type="entry name" value="Nucleotide-diphossugar_trans"/>
</dbReference>
<organism evidence="2 3">
    <name type="scientific">Candidatus Tagabacteria bacterium CG10_big_fil_rev_8_21_14_0_10_40_13</name>
    <dbReference type="NCBI Taxonomy" id="1975022"/>
    <lineage>
        <taxon>Bacteria</taxon>
        <taxon>Candidatus Tagaibacteriota</taxon>
    </lineage>
</organism>
<proteinExistence type="predicted"/>
<dbReference type="Pfam" id="PF00535">
    <property type="entry name" value="Glycos_transf_2"/>
    <property type="match status" value="1"/>
</dbReference>
<comment type="caution">
    <text evidence="2">The sequence shown here is derived from an EMBL/GenBank/DDBJ whole genome shotgun (WGS) entry which is preliminary data.</text>
</comment>
<sequence length="235" mass="26841">MKKPKKFMKKLSIIIPVFNEKGTVREIIKRAISAPALDYQKEIIVVDDGSSDGTEKILENLRRKFNFLLLRHPQNLGKGAAIKTALKRVTGDIILTQDADLEYDPNDYQELLRTFSNNSPVVYGSRNLGKAKRGYFLYSLGGRFLTAFLNTMYGSNLTDINTGYKLFRTDIIKNINLESNGFEFCEEVTAKILKSGYSIKEIPIHYYPRKISQGKKIKFRDGLIALLTITKYRII</sequence>
<dbReference type="PANTHER" id="PTHR48090:SF7">
    <property type="entry name" value="RFBJ PROTEIN"/>
    <property type="match status" value="1"/>
</dbReference>
<dbReference type="SUPFAM" id="SSF53448">
    <property type="entry name" value="Nucleotide-diphospho-sugar transferases"/>
    <property type="match status" value="1"/>
</dbReference>
<evidence type="ECO:0000313" key="2">
    <source>
        <dbReference type="EMBL" id="PJE73007.1"/>
    </source>
</evidence>
<dbReference type="PANTHER" id="PTHR48090">
    <property type="entry name" value="UNDECAPRENYL-PHOSPHATE 4-DEOXY-4-FORMAMIDO-L-ARABINOSE TRANSFERASE-RELATED"/>
    <property type="match status" value="1"/>
</dbReference>
<dbReference type="InterPro" id="IPR001173">
    <property type="entry name" value="Glyco_trans_2-like"/>
</dbReference>
<feature type="domain" description="Glycosyltransferase 2-like" evidence="1">
    <location>
        <begin position="12"/>
        <end position="174"/>
    </location>
</feature>
<gene>
    <name evidence="2" type="ORF">COV00_02335</name>
</gene>
<accession>A0A2M8L8Q5</accession>
<keyword evidence="2" id="KW-0808">Transferase</keyword>
<dbReference type="Gene3D" id="3.90.550.10">
    <property type="entry name" value="Spore Coat Polysaccharide Biosynthesis Protein SpsA, Chain A"/>
    <property type="match status" value="1"/>
</dbReference>
<dbReference type="EMBL" id="PFEP01000030">
    <property type="protein sequence ID" value="PJE73007.1"/>
    <property type="molecule type" value="Genomic_DNA"/>
</dbReference>
<dbReference type="CDD" id="cd04179">
    <property type="entry name" value="DPM_DPG-synthase_like"/>
    <property type="match status" value="1"/>
</dbReference>
<reference evidence="3" key="1">
    <citation type="submission" date="2017-09" db="EMBL/GenBank/DDBJ databases">
        <title>Depth-based differentiation of microbial function through sediment-hosted aquifers and enrichment of novel symbionts in the deep terrestrial subsurface.</title>
        <authorList>
            <person name="Probst A.J."/>
            <person name="Ladd B."/>
            <person name="Jarett J.K."/>
            <person name="Geller-Mcgrath D.E."/>
            <person name="Sieber C.M.K."/>
            <person name="Emerson J.B."/>
            <person name="Anantharaman K."/>
            <person name="Thomas B.C."/>
            <person name="Malmstrom R."/>
            <person name="Stieglmeier M."/>
            <person name="Klingl A."/>
            <person name="Woyke T."/>
            <person name="Ryan C.M."/>
            <person name="Banfield J.F."/>
        </authorList>
    </citation>
    <scope>NUCLEOTIDE SEQUENCE [LARGE SCALE GENOMIC DNA]</scope>
</reference>
<evidence type="ECO:0000313" key="3">
    <source>
        <dbReference type="Proteomes" id="UP000230603"/>
    </source>
</evidence>